<protein>
    <submittedName>
        <fullName evidence="1">Uncharacterized protein</fullName>
    </submittedName>
</protein>
<sequence>TSSRIELFKCLGLKYLVQNKDRHNSSKKIASGPATLKSALHVSHLSLWVDDIRFVTHNRRPLIL</sequence>
<reference evidence="1" key="1">
    <citation type="submission" date="2014-05" db="EMBL/GenBank/DDBJ databases">
        <authorList>
            <person name="Chronopoulou M."/>
        </authorList>
    </citation>
    <scope>NUCLEOTIDE SEQUENCE</scope>
    <source>
        <tissue evidence="1">Whole organism</tissue>
    </source>
</reference>
<evidence type="ECO:0000313" key="1">
    <source>
        <dbReference type="EMBL" id="CDW30141.1"/>
    </source>
</evidence>
<accession>A0A0K2TXL0</accession>
<proteinExistence type="predicted"/>
<dbReference type="AlphaFoldDB" id="A0A0K2TXL0"/>
<dbReference type="EMBL" id="HACA01012780">
    <property type="protein sequence ID" value="CDW30141.1"/>
    <property type="molecule type" value="Transcribed_RNA"/>
</dbReference>
<feature type="non-terminal residue" evidence="1">
    <location>
        <position position="1"/>
    </location>
</feature>
<organism evidence="1">
    <name type="scientific">Lepeophtheirus salmonis</name>
    <name type="common">Salmon louse</name>
    <name type="synonym">Caligus salmonis</name>
    <dbReference type="NCBI Taxonomy" id="72036"/>
    <lineage>
        <taxon>Eukaryota</taxon>
        <taxon>Metazoa</taxon>
        <taxon>Ecdysozoa</taxon>
        <taxon>Arthropoda</taxon>
        <taxon>Crustacea</taxon>
        <taxon>Multicrustacea</taxon>
        <taxon>Hexanauplia</taxon>
        <taxon>Copepoda</taxon>
        <taxon>Siphonostomatoida</taxon>
        <taxon>Caligidae</taxon>
        <taxon>Lepeophtheirus</taxon>
    </lineage>
</organism>
<name>A0A0K2TXL0_LEPSM</name>